<sequence length="396" mass="43179">MAMAWPTPSLPLLRSGKPLLDGRIISAEEEAWMGFVLGMCSGGVLVFGPMYVGEISEDSIRGALGTLRAALGLVAFIFMYAVGPVISIKYMATICVFMPIVFAIAYYWMPESPLYLMKNGRSQEAMKSLLWLRSGDVHAAEMEMMKLTVVVKESENVTTSIISLISSRGTRRALIICLVLGASQQLSGVYVVLNYAVSIFELSGSSVEPNTATVILAAVQLIGSIAAIFLMDVAGRRILMISSQTIMFMSLGGLGTYFFFQEQDYDLTSVGFLPVMCLGIYLFFLAIGLGSMVYVVMAELFNPQARGIATTVTTMTVWLMAFLSTKFYINIVDLLGLHGCYWLFACVSIACAVFTMIMVPETKNRSLDSILRELNGKGSKSDDEIKGELASESKVS</sequence>
<evidence type="ECO:0000313" key="8">
    <source>
        <dbReference type="EMBL" id="KAJ4426148.1"/>
    </source>
</evidence>
<evidence type="ECO:0000256" key="2">
    <source>
        <dbReference type="ARBA" id="ARBA00022692"/>
    </source>
</evidence>
<feature type="transmembrane region" description="Helical" evidence="6">
    <location>
        <begin position="31"/>
        <end position="52"/>
    </location>
</feature>
<evidence type="ECO:0000313" key="9">
    <source>
        <dbReference type="Proteomes" id="UP001148838"/>
    </source>
</evidence>
<feature type="transmembrane region" description="Helical" evidence="6">
    <location>
        <begin position="308"/>
        <end position="329"/>
    </location>
</feature>
<feature type="region of interest" description="Disordered" evidence="5">
    <location>
        <begin position="375"/>
        <end position="396"/>
    </location>
</feature>
<dbReference type="InterPro" id="IPR036259">
    <property type="entry name" value="MFS_trans_sf"/>
</dbReference>
<evidence type="ECO:0000259" key="7">
    <source>
        <dbReference type="PROSITE" id="PS50850"/>
    </source>
</evidence>
<gene>
    <name evidence="8" type="ORF">ANN_26957</name>
</gene>
<evidence type="ECO:0000256" key="3">
    <source>
        <dbReference type="ARBA" id="ARBA00022989"/>
    </source>
</evidence>
<comment type="subcellular location">
    <subcellularLocation>
        <location evidence="1">Membrane</location>
        <topology evidence="1">Multi-pass membrane protein</topology>
    </subcellularLocation>
</comment>
<dbReference type="PROSITE" id="PS00217">
    <property type="entry name" value="SUGAR_TRANSPORT_2"/>
    <property type="match status" value="1"/>
</dbReference>
<keyword evidence="2 6" id="KW-0812">Transmembrane</keyword>
<proteinExistence type="predicted"/>
<dbReference type="InterPro" id="IPR020846">
    <property type="entry name" value="MFS_dom"/>
</dbReference>
<dbReference type="SUPFAM" id="SSF103473">
    <property type="entry name" value="MFS general substrate transporter"/>
    <property type="match status" value="1"/>
</dbReference>
<feature type="transmembrane region" description="Helical" evidence="6">
    <location>
        <begin position="173"/>
        <end position="193"/>
    </location>
</feature>
<dbReference type="InterPro" id="IPR005828">
    <property type="entry name" value="MFS_sugar_transport-like"/>
</dbReference>
<feature type="transmembrane region" description="Helical" evidence="6">
    <location>
        <begin position="272"/>
        <end position="296"/>
    </location>
</feature>
<dbReference type="PANTHER" id="PTHR48021:SF1">
    <property type="entry name" value="GH07001P-RELATED"/>
    <property type="match status" value="1"/>
</dbReference>
<feature type="transmembrane region" description="Helical" evidence="6">
    <location>
        <begin position="238"/>
        <end position="260"/>
    </location>
</feature>
<dbReference type="PANTHER" id="PTHR48021">
    <property type="match status" value="1"/>
</dbReference>
<organism evidence="8 9">
    <name type="scientific">Periplaneta americana</name>
    <name type="common">American cockroach</name>
    <name type="synonym">Blatta americana</name>
    <dbReference type="NCBI Taxonomy" id="6978"/>
    <lineage>
        <taxon>Eukaryota</taxon>
        <taxon>Metazoa</taxon>
        <taxon>Ecdysozoa</taxon>
        <taxon>Arthropoda</taxon>
        <taxon>Hexapoda</taxon>
        <taxon>Insecta</taxon>
        <taxon>Pterygota</taxon>
        <taxon>Neoptera</taxon>
        <taxon>Polyneoptera</taxon>
        <taxon>Dictyoptera</taxon>
        <taxon>Blattodea</taxon>
        <taxon>Blattoidea</taxon>
        <taxon>Blattidae</taxon>
        <taxon>Blattinae</taxon>
        <taxon>Periplaneta</taxon>
    </lineage>
</organism>
<name>A0ABQ8RWP8_PERAM</name>
<dbReference type="PROSITE" id="PS50850">
    <property type="entry name" value="MFS"/>
    <property type="match status" value="1"/>
</dbReference>
<feature type="transmembrane region" description="Helical" evidence="6">
    <location>
        <begin position="64"/>
        <end position="82"/>
    </location>
</feature>
<keyword evidence="9" id="KW-1185">Reference proteome</keyword>
<protein>
    <recommendedName>
        <fullName evidence="7">Major facilitator superfamily (MFS) profile domain-containing protein</fullName>
    </recommendedName>
</protein>
<evidence type="ECO:0000256" key="6">
    <source>
        <dbReference type="SAM" id="Phobius"/>
    </source>
</evidence>
<dbReference type="InterPro" id="IPR050549">
    <property type="entry name" value="MFS_Trehalose_Transporter"/>
</dbReference>
<dbReference type="Pfam" id="PF00083">
    <property type="entry name" value="Sugar_tr"/>
    <property type="match status" value="1"/>
</dbReference>
<dbReference type="Proteomes" id="UP001148838">
    <property type="component" value="Unassembled WGS sequence"/>
</dbReference>
<reference evidence="8 9" key="1">
    <citation type="journal article" date="2022" name="Allergy">
        <title>Genome assembly and annotation of Periplaneta americana reveal a comprehensive cockroach allergen profile.</title>
        <authorList>
            <person name="Wang L."/>
            <person name="Xiong Q."/>
            <person name="Saelim N."/>
            <person name="Wang L."/>
            <person name="Nong W."/>
            <person name="Wan A.T."/>
            <person name="Shi M."/>
            <person name="Liu X."/>
            <person name="Cao Q."/>
            <person name="Hui J.H.L."/>
            <person name="Sookrung N."/>
            <person name="Leung T.F."/>
            <person name="Tungtrongchitr A."/>
            <person name="Tsui S.K.W."/>
        </authorList>
    </citation>
    <scope>NUCLEOTIDE SEQUENCE [LARGE SCALE GENOMIC DNA]</scope>
    <source>
        <strain evidence="8">PWHHKU_190912</strain>
    </source>
</reference>
<feature type="domain" description="Major facilitator superfamily (MFS) profile" evidence="7">
    <location>
        <begin position="1"/>
        <end position="363"/>
    </location>
</feature>
<dbReference type="PROSITE" id="PS00216">
    <property type="entry name" value="SUGAR_TRANSPORT_1"/>
    <property type="match status" value="1"/>
</dbReference>
<accession>A0ABQ8RWP8</accession>
<dbReference type="Gene3D" id="1.20.1250.20">
    <property type="entry name" value="MFS general substrate transporter like domains"/>
    <property type="match status" value="1"/>
</dbReference>
<comment type="caution">
    <text evidence="8">The sequence shown here is derived from an EMBL/GenBank/DDBJ whole genome shotgun (WGS) entry which is preliminary data.</text>
</comment>
<dbReference type="InterPro" id="IPR005829">
    <property type="entry name" value="Sugar_transporter_CS"/>
</dbReference>
<keyword evidence="3 6" id="KW-1133">Transmembrane helix</keyword>
<feature type="transmembrane region" description="Helical" evidence="6">
    <location>
        <begin position="88"/>
        <end position="109"/>
    </location>
</feature>
<evidence type="ECO:0000256" key="5">
    <source>
        <dbReference type="SAM" id="MobiDB-lite"/>
    </source>
</evidence>
<evidence type="ECO:0000256" key="1">
    <source>
        <dbReference type="ARBA" id="ARBA00004141"/>
    </source>
</evidence>
<feature type="transmembrane region" description="Helical" evidence="6">
    <location>
        <begin position="341"/>
        <end position="359"/>
    </location>
</feature>
<evidence type="ECO:0000256" key="4">
    <source>
        <dbReference type="ARBA" id="ARBA00023136"/>
    </source>
</evidence>
<dbReference type="EMBL" id="JAJSOF020000040">
    <property type="protein sequence ID" value="KAJ4426148.1"/>
    <property type="molecule type" value="Genomic_DNA"/>
</dbReference>
<keyword evidence="4 6" id="KW-0472">Membrane</keyword>
<feature type="transmembrane region" description="Helical" evidence="6">
    <location>
        <begin position="213"/>
        <end position="231"/>
    </location>
</feature>